<dbReference type="AlphaFoldDB" id="A0A4Q9DGJ1"/>
<keyword evidence="11" id="KW-1185">Reference proteome</keyword>
<keyword evidence="6 7" id="KW-0238">DNA-binding</keyword>
<comment type="function">
    <text evidence="7">Endonuclease that is involved in the suppression of homologous recombination and thus may have a key role in the control of bacterial genetic diversity.</text>
</comment>
<dbReference type="EC" id="3.6.4.-" evidence="7"/>
<keyword evidence="5 7" id="KW-0694">RNA-binding</keyword>
<dbReference type="SUPFAM" id="SSF160443">
    <property type="entry name" value="SMR domain-like"/>
    <property type="match status" value="1"/>
</dbReference>
<feature type="binding site" evidence="7">
    <location>
        <begin position="344"/>
        <end position="351"/>
    </location>
    <ligand>
        <name>ATP</name>
        <dbReference type="ChEBI" id="CHEBI:30616"/>
    </ligand>
</feature>
<dbReference type="InterPro" id="IPR046893">
    <property type="entry name" value="MSSS"/>
</dbReference>
<dbReference type="GO" id="GO:0140664">
    <property type="term" value="F:ATP-dependent DNA damage sensor activity"/>
    <property type="evidence" value="ECO:0007669"/>
    <property type="project" value="InterPro"/>
</dbReference>
<organism evidence="10 11">
    <name type="scientific">Paenibacillus thalictri</name>
    <dbReference type="NCBI Taxonomy" id="2527873"/>
    <lineage>
        <taxon>Bacteria</taxon>
        <taxon>Bacillati</taxon>
        <taxon>Bacillota</taxon>
        <taxon>Bacilli</taxon>
        <taxon>Bacillales</taxon>
        <taxon>Paenibacillaceae</taxon>
        <taxon>Paenibacillus</taxon>
    </lineage>
</organism>
<dbReference type="PANTHER" id="PTHR48466">
    <property type="entry name" value="OS10G0509000 PROTEIN-RELATED"/>
    <property type="match status" value="1"/>
</dbReference>
<comment type="function">
    <text evidence="7">Acts as a ribosome collision sensor, splitting the ribosome into its 2 subunits. Detects stalled/collided 70S ribosomes which it binds and splits by an ATP-hydrolysis driven conformational change. Acts upstream of the ribosome quality control system (RQC), a ribosome-associated complex that mediates the extraction of incompletely synthesized nascent chains from stalled ribosomes and their subsequent degradation. Probably generates substrates for RQC.</text>
</comment>
<dbReference type="GO" id="GO:0043023">
    <property type="term" value="F:ribosomal large subunit binding"/>
    <property type="evidence" value="ECO:0007669"/>
    <property type="project" value="UniProtKB-UniRule"/>
</dbReference>
<evidence type="ECO:0000256" key="7">
    <source>
        <dbReference type="HAMAP-Rule" id="MF_00092"/>
    </source>
</evidence>
<dbReference type="OrthoDB" id="9808166at2"/>
<dbReference type="CDD" id="cd03280">
    <property type="entry name" value="ABC_MutS2"/>
    <property type="match status" value="1"/>
</dbReference>
<keyword evidence="2 7" id="KW-0547">Nucleotide-binding</keyword>
<evidence type="ECO:0000259" key="9">
    <source>
        <dbReference type="PROSITE" id="PS50828"/>
    </source>
</evidence>
<comment type="subunit">
    <text evidence="7">Homodimer. Binds to stalled ribosomes, contacting rRNA.</text>
</comment>
<dbReference type="SUPFAM" id="SSF52540">
    <property type="entry name" value="P-loop containing nucleoside triphosphate hydrolases"/>
    <property type="match status" value="1"/>
</dbReference>
<dbReference type="InterPro" id="IPR027417">
    <property type="entry name" value="P-loop_NTPase"/>
</dbReference>
<keyword evidence="4 7" id="KW-0067">ATP-binding</keyword>
<dbReference type="GO" id="GO:0005524">
    <property type="term" value="F:ATP binding"/>
    <property type="evidence" value="ECO:0007669"/>
    <property type="project" value="UniProtKB-UniRule"/>
</dbReference>
<dbReference type="InterPro" id="IPR007696">
    <property type="entry name" value="DNA_mismatch_repair_MutS_core"/>
</dbReference>
<keyword evidence="7" id="KW-0540">Nuclease</keyword>
<dbReference type="SMART" id="SM00463">
    <property type="entry name" value="SMR"/>
    <property type="match status" value="1"/>
</dbReference>
<comment type="similarity">
    <text evidence="7">Belongs to the DNA mismatch repair MutS family. MutS2 subfamily.</text>
</comment>
<dbReference type="Pfam" id="PF00488">
    <property type="entry name" value="MutS_V"/>
    <property type="match status" value="1"/>
</dbReference>
<evidence type="ECO:0000256" key="8">
    <source>
        <dbReference type="SAM" id="Coils"/>
    </source>
</evidence>
<proteinExistence type="inferred from homology"/>
<evidence type="ECO:0000256" key="2">
    <source>
        <dbReference type="ARBA" id="ARBA00022741"/>
    </source>
</evidence>
<dbReference type="Pfam" id="PF20297">
    <property type="entry name" value="MSSS"/>
    <property type="match status" value="1"/>
</dbReference>
<evidence type="ECO:0000256" key="5">
    <source>
        <dbReference type="ARBA" id="ARBA00022884"/>
    </source>
</evidence>
<evidence type="ECO:0000256" key="3">
    <source>
        <dbReference type="ARBA" id="ARBA00022801"/>
    </source>
</evidence>
<comment type="caution">
    <text evidence="10">The sequence shown here is derived from an EMBL/GenBank/DDBJ whole genome shotgun (WGS) entry which is preliminary data.</text>
</comment>
<feature type="domain" description="Smr" evidence="9">
    <location>
        <begin position="723"/>
        <end position="798"/>
    </location>
</feature>
<dbReference type="EC" id="3.1.-.-" evidence="7"/>
<dbReference type="InterPro" id="IPR045076">
    <property type="entry name" value="MutS"/>
</dbReference>
<dbReference type="GO" id="GO:0072344">
    <property type="term" value="P:rescue of stalled ribosome"/>
    <property type="evidence" value="ECO:0007669"/>
    <property type="project" value="UniProtKB-UniRule"/>
</dbReference>
<keyword evidence="3 7" id="KW-0378">Hydrolase</keyword>
<feature type="coiled-coil region" evidence="8">
    <location>
        <begin position="532"/>
        <end position="609"/>
    </location>
</feature>
<evidence type="ECO:0000256" key="4">
    <source>
        <dbReference type="ARBA" id="ARBA00022840"/>
    </source>
</evidence>
<dbReference type="PROSITE" id="PS00486">
    <property type="entry name" value="DNA_MISMATCH_REPAIR_2"/>
    <property type="match status" value="1"/>
</dbReference>
<dbReference type="InterPro" id="IPR005747">
    <property type="entry name" value="MutS2"/>
</dbReference>
<dbReference type="InterPro" id="IPR036187">
    <property type="entry name" value="DNA_mismatch_repair_MutS_sf"/>
</dbReference>
<dbReference type="GO" id="GO:0006298">
    <property type="term" value="P:mismatch repair"/>
    <property type="evidence" value="ECO:0007669"/>
    <property type="project" value="InterPro"/>
</dbReference>
<dbReference type="NCBIfam" id="TIGR01069">
    <property type="entry name" value="mutS2"/>
    <property type="match status" value="1"/>
</dbReference>
<dbReference type="SMART" id="SM00533">
    <property type="entry name" value="MUTSd"/>
    <property type="match status" value="1"/>
</dbReference>
<evidence type="ECO:0000256" key="6">
    <source>
        <dbReference type="ARBA" id="ARBA00023125"/>
    </source>
</evidence>
<dbReference type="PIRSF" id="PIRSF005814">
    <property type="entry name" value="MutS_YshD"/>
    <property type="match status" value="1"/>
</dbReference>
<dbReference type="FunFam" id="3.40.50.300:FF:000830">
    <property type="entry name" value="Endonuclease MutS2"/>
    <property type="match status" value="1"/>
</dbReference>
<dbReference type="SMART" id="SM00534">
    <property type="entry name" value="MUTSac"/>
    <property type="match status" value="1"/>
</dbReference>
<gene>
    <name evidence="7" type="primary">mutS2</name>
    <name evidence="7" type="synonym">rqcU</name>
    <name evidence="10" type="ORF">EYB31_30480</name>
</gene>
<evidence type="ECO:0000256" key="1">
    <source>
        <dbReference type="ARBA" id="ARBA00022730"/>
    </source>
</evidence>
<dbReference type="PROSITE" id="PS50828">
    <property type="entry name" value="SMR"/>
    <property type="match status" value="1"/>
</dbReference>
<dbReference type="InterPro" id="IPR002625">
    <property type="entry name" value="Smr_dom"/>
</dbReference>
<dbReference type="SUPFAM" id="SSF48334">
    <property type="entry name" value="DNA repair protein MutS, domain III"/>
    <property type="match status" value="1"/>
</dbReference>
<accession>A0A4Q9DGJ1</accession>
<evidence type="ECO:0000313" key="11">
    <source>
        <dbReference type="Proteomes" id="UP000293142"/>
    </source>
</evidence>
<keyword evidence="1 7" id="KW-0699">rRNA-binding</keyword>
<name>A0A4Q9DGJ1_9BACL</name>
<keyword evidence="8" id="KW-0175">Coiled coil</keyword>
<dbReference type="GO" id="GO:0016887">
    <property type="term" value="F:ATP hydrolysis activity"/>
    <property type="evidence" value="ECO:0007669"/>
    <property type="project" value="InterPro"/>
</dbReference>
<dbReference type="InterPro" id="IPR036063">
    <property type="entry name" value="Smr_dom_sf"/>
</dbReference>
<evidence type="ECO:0000313" key="10">
    <source>
        <dbReference type="EMBL" id="TBL71417.1"/>
    </source>
</evidence>
<reference evidence="10 11" key="1">
    <citation type="submission" date="2019-02" db="EMBL/GenBank/DDBJ databases">
        <title>Paenibacillus sp. nov., isolated from surface-sterilized tissue of Thalictrum simplex L.</title>
        <authorList>
            <person name="Tuo L."/>
        </authorList>
    </citation>
    <scope>NUCLEOTIDE SEQUENCE [LARGE SCALE GENOMIC DNA]</scope>
    <source>
        <strain evidence="10 11">N2SHLJ1</strain>
    </source>
</reference>
<dbReference type="PANTHER" id="PTHR48466:SF2">
    <property type="entry name" value="OS10G0509000 PROTEIN"/>
    <property type="match status" value="1"/>
</dbReference>
<keyword evidence="7 10" id="KW-0255">Endonuclease</keyword>
<protein>
    <recommendedName>
        <fullName evidence="7">Endonuclease MutS2</fullName>
        <ecNumber evidence="7">3.1.-.-</ecNumber>
    </recommendedName>
    <alternativeName>
        <fullName evidence="7">Ribosome-associated protein quality control-upstream factor</fullName>
        <shortName evidence="7">RQC-upstream factor</shortName>
        <shortName evidence="7">RqcU</shortName>
        <ecNumber evidence="7">3.6.4.-</ecNumber>
    </alternativeName>
</protein>
<sequence>MTRQGEKVSRLDPKILTTLDFPAILHTLAHHAATSLGKELAEHLKPSGDFEEVKTRLQATDEAANVDRLKGGAPFGGIRDIKAPLHRARIGGMLNTTELLDIANTIMGGRRLAKFLASTHEEYEIPLLLGLTERLTDHKQVEDAIKLCIDENAQVLDSASPELARIRQELKTNETRARDRLEQMVRTPSIQKMLQDNLVTIRNDRYVIPVKQEYRGHFGGMIHDQSASGATLFIEPESVVQLNNKLRELSLKEQAEVEKILRKLTAQVGEVHEDLLMNVEVLAELDFIFAKACLARDQKATLPRLNDRGFIKIKRGRHPLISPEKVVPLDIELGNQYSTIIVTGPNTGGKTVSLKCIGLLSLMAMSGLFVPAEEGSQLCVFDAIYADIGDEQSIEQSLSTFSSHMTNIIRILREMTPKSLVLLDELGAGTDPAEGSALAIALLEYIHKMGCRIVATTHYSELKAYAYERQGVINASMEFDVQTLRPTYRLLVGVPGRSNAFAIAQRLGLSRTIIEHARGQVGEEDQRVESMIATLEENRLTTEAERHTAEQLRLQVETLRRELETERQKFRDQRDKLLEKAERDAKEAVAKARREAEEVITELRRLQREAAGNVKEHELIAARRKLDQAVPELRDKSAKQQKKKADRIEPGDEVLVTNLGQKGHVVDIVSEHEVTVQLGIMKMKVEKANLELIKQATAAKKQQPPKASSTLKRTRDDNARMELDLRGANLEDALIEVDRFLDESFLANFGQVYIIHGKGTGILRSGIQEYLRKHKHIKSYRVGNYNEGGIGVTVVELK</sequence>
<dbReference type="HAMAP" id="MF_00092">
    <property type="entry name" value="MutS2"/>
    <property type="match status" value="1"/>
</dbReference>
<dbReference type="Gene3D" id="3.40.50.300">
    <property type="entry name" value="P-loop containing nucleotide triphosphate hydrolases"/>
    <property type="match status" value="1"/>
</dbReference>
<dbReference type="GO" id="GO:0030983">
    <property type="term" value="F:mismatched DNA binding"/>
    <property type="evidence" value="ECO:0007669"/>
    <property type="project" value="InterPro"/>
</dbReference>
<dbReference type="Pfam" id="PF01713">
    <property type="entry name" value="Smr"/>
    <property type="match status" value="1"/>
</dbReference>
<dbReference type="GO" id="GO:0004519">
    <property type="term" value="F:endonuclease activity"/>
    <property type="evidence" value="ECO:0007669"/>
    <property type="project" value="UniProtKB-UniRule"/>
</dbReference>
<dbReference type="EMBL" id="SIRE01000026">
    <property type="protein sequence ID" value="TBL71417.1"/>
    <property type="molecule type" value="Genomic_DNA"/>
</dbReference>
<dbReference type="Gene3D" id="3.30.1370.110">
    <property type="match status" value="1"/>
</dbReference>
<dbReference type="Proteomes" id="UP000293142">
    <property type="component" value="Unassembled WGS sequence"/>
</dbReference>
<dbReference type="GO" id="GO:0019843">
    <property type="term" value="F:rRNA binding"/>
    <property type="evidence" value="ECO:0007669"/>
    <property type="project" value="UniProtKB-UniRule"/>
</dbReference>
<dbReference type="Gene3D" id="1.10.1420.10">
    <property type="match status" value="2"/>
</dbReference>
<dbReference type="GO" id="GO:0045910">
    <property type="term" value="P:negative regulation of DNA recombination"/>
    <property type="evidence" value="ECO:0007669"/>
    <property type="project" value="InterPro"/>
</dbReference>
<dbReference type="InterPro" id="IPR000432">
    <property type="entry name" value="DNA_mismatch_repair_MutS_C"/>
</dbReference>